<reference evidence="2" key="1">
    <citation type="journal article" date="2021" name="Antonie Van Leeuwenhoek">
        <title>Draft genome and description of Waterburya agarophytonicola gen. nov. sp. nov. (Pleurocapsales, Cyanobacteria): a seaweed symbiont.</title>
        <authorList>
            <person name="Bonthond G."/>
            <person name="Shalygin S."/>
            <person name="Bayer T."/>
            <person name="Weinberger F."/>
        </authorList>
    </citation>
    <scope>NUCLEOTIDE SEQUENCE</scope>
    <source>
        <strain evidence="2">KI4</strain>
    </source>
</reference>
<accession>A0A964FIK1</accession>
<keyword evidence="3" id="KW-1185">Reference proteome</keyword>
<name>A0A964FIK1_9CYAN</name>
<protein>
    <submittedName>
        <fullName evidence="2">Uncharacterized protein</fullName>
    </submittedName>
</protein>
<sequence>MTKTNRNQKIHVDTVSTTIAQLKELEAKPKLELTLRETIAEMETELKSAVKKGYSYKELSDLLANQKIMISAGTLKQYMSELNKNSSSHKKQKLNQKKTNVSQTNLKLVSNENTNNSTKEISSKSEPNNEIKRKEKAISILNADIKINSNNKDKESVEEKRTLAEKLQDKSYVAKVQSQSYFDKEEEELLKEFNQF</sequence>
<feature type="compositionally biased region" description="Basic and acidic residues" evidence="1">
    <location>
        <begin position="121"/>
        <end position="132"/>
    </location>
</feature>
<comment type="caution">
    <text evidence="2">The sequence shown here is derived from an EMBL/GenBank/DDBJ whole genome shotgun (WGS) entry which is preliminary data.</text>
</comment>
<organism evidence="2 3">
    <name type="scientific">Waterburya agarophytonicola KI4</name>
    <dbReference type="NCBI Taxonomy" id="2874699"/>
    <lineage>
        <taxon>Bacteria</taxon>
        <taxon>Bacillati</taxon>
        <taxon>Cyanobacteriota</taxon>
        <taxon>Cyanophyceae</taxon>
        <taxon>Pleurocapsales</taxon>
        <taxon>Hyellaceae</taxon>
        <taxon>Waterburya</taxon>
        <taxon>Waterburya agarophytonicola</taxon>
    </lineage>
</organism>
<evidence type="ECO:0000256" key="1">
    <source>
        <dbReference type="SAM" id="MobiDB-lite"/>
    </source>
</evidence>
<dbReference type="AlphaFoldDB" id="A0A964FIK1"/>
<evidence type="ECO:0000313" key="3">
    <source>
        <dbReference type="Proteomes" id="UP000729733"/>
    </source>
</evidence>
<feature type="region of interest" description="Disordered" evidence="1">
    <location>
        <begin position="113"/>
        <end position="132"/>
    </location>
</feature>
<dbReference type="RefSeq" id="WP_229643007.1">
    <property type="nucleotide sequence ID" value="NZ_JADWDC010000136.1"/>
</dbReference>
<gene>
    <name evidence="2" type="ORF">I4641_23520</name>
</gene>
<evidence type="ECO:0000313" key="2">
    <source>
        <dbReference type="EMBL" id="MCC0179906.1"/>
    </source>
</evidence>
<dbReference type="Proteomes" id="UP000729733">
    <property type="component" value="Unassembled WGS sequence"/>
</dbReference>
<dbReference type="EMBL" id="JADWDC010000136">
    <property type="protein sequence ID" value="MCC0179906.1"/>
    <property type="molecule type" value="Genomic_DNA"/>
</dbReference>
<proteinExistence type="predicted"/>